<dbReference type="EMBL" id="FNVT01000040">
    <property type="protein sequence ID" value="SEH03634.1"/>
    <property type="molecule type" value="Genomic_DNA"/>
</dbReference>
<dbReference type="Proteomes" id="UP000236732">
    <property type="component" value="Unassembled WGS sequence"/>
</dbReference>
<gene>
    <name evidence="2" type="ORF">SAMN05444920_105631</name>
    <name evidence="3" type="ORF">SAMN05444920_14048</name>
</gene>
<sequence length="95" mass="9855">MFTVGSAIPAATCPNCGTTSARTHGGYRRRLADLPISGRPVRIDVGVRRFRCDDPGCGAATFAEQIPGLTAPFARRTAGLTDRLAAIGLALAGRA</sequence>
<proteinExistence type="predicted"/>
<evidence type="ECO:0000259" key="1">
    <source>
        <dbReference type="Pfam" id="PF14690"/>
    </source>
</evidence>
<evidence type="ECO:0000313" key="3">
    <source>
        <dbReference type="EMBL" id="SEH03634.1"/>
    </source>
</evidence>
<dbReference type="Pfam" id="PF14690">
    <property type="entry name" value="Zn_ribbon_ISL3"/>
    <property type="match status" value="1"/>
</dbReference>
<accession>A0A1H6F3T9</accession>
<reference evidence="3 4" key="1">
    <citation type="submission" date="2016-10" db="EMBL/GenBank/DDBJ databases">
        <authorList>
            <person name="de Groot N.N."/>
        </authorList>
    </citation>
    <scope>NUCLEOTIDE SEQUENCE [LARGE SCALE GENOMIC DNA]</scope>
    <source>
        <strain evidence="3 4">CGMCC 4.7037</strain>
    </source>
</reference>
<protein>
    <submittedName>
        <fullName evidence="3">Zinc-finger of transposase IS204/IS1001/IS1096/IS1165</fullName>
    </submittedName>
</protein>
<dbReference type="PANTHER" id="PTHR33498">
    <property type="entry name" value="TRANSPOSASE FOR INSERTION SEQUENCE ELEMENT IS1557"/>
    <property type="match status" value="1"/>
</dbReference>
<keyword evidence="3" id="KW-0479">Metal-binding</keyword>
<feature type="non-terminal residue" evidence="3">
    <location>
        <position position="95"/>
    </location>
</feature>
<evidence type="ECO:0000313" key="2">
    <source>
        <dbReference type="EMBL" id="SEG86039.1"/>
    </source>
</evidence>
<dbReference type="EMBL" id="FNVT01000005">
    <property type="protein sequence ID" value="SEG86039.1"/>
    <property type="molecule type" value="Genomic_DNA"/>
</dbReference>
<dbReference type="PANTHER" id="PTHR33498:SF1">
    <property type="entry name" value="TRANSPOSASE FOR INSERTION SEQUENCE ELEMENT IS1557"/>
    <property type="match status" value="1"/>
</dbReference>
<name>A0A1H6F3T9_9ACTN</name>
<dbReference type="InterPro" id="IPR047951">
    <property type="entry name" value="Transpos_ISL3"/>
</dbReference>
<evidence type="ECO:0000313" key="4">
    <source>
        <dbReference type="Proteomes" id="UP000236732"/>
    </source>
</evidence>
<dbReference type="InterPro" id="IPR029261">
    <property type="entry name" value="Transposase_Znf"/>
</dbReference>
<dbReference type="AlphaFoldDB" id="A0A1H6F3T9"/>
<keyword evidence="4" id="KW-1185">Reference proteome</keyword>
<dbReference type="GO" id="GO:0008270">
    <property type="term" value="F:zinc ion binding"/>
    <property type="evidence" value="ECO:0007669"/>
    <property type="project" value="UniProtKB-KW"/>
</dbReference>
<keyword evidence="3" id="KW-0862">Zinc</keyword>
<organism evidence="3 4">
    <name type="scientific">Nonomuraea solani</name>
    <dbReference type="NCBI Taxonomy" id="1144553"/>
    <lineage>
        <taxon>Bacteria</taxon>
        <taxon>Bacillati</taxon>
        <taxon>Actinomycetota</taxon>
        <taxon>Actinomycetes</taxon>
        <taxon>Streptosporangiales</taxon>
        <taxon>Streptosporangiaceae</taxon>
        <taxon>Nonomuraea</taxon>
    </lineage>
</organism>
<feature type="domain" description="Transposase IS204/IS1001/IS1096/IS1165 zinc-finger" evidence="1">
    <location>
        <begin position="11"/>
        <end position="54"/>
    </location>
</feature>
<keyword evidence="3" id="KW-0863">Zinc-finger</keyword>